<proteinExistence type="predicted"/>
<dbReference type="PROSITE" id="PS51257">
    <property type="entry name" value="PROKAR_LIPOPROTEIN"/>
    <property type="match status" value="1"/>
</dbReference>
<accession>A0ABT5E673</accession>
<dbReference type="EMBL" id="JAQNDL010000003">
    <property type="protein sequence ID" value="MDC0721356.1"/>
    <property type="molecule type" value="Genomic_DNA"/>
</dbReference>
<gene>
    <name evidence="1" type="ORF">POL25_30895</name>
</gene>
<dbReference type="Gene3D" id="3.30.70.1320">
    <property type="entry name" value="Multidrug efflux transporter AcrB pore domain like"/>
    <property type="match status" value="1"/>
</dbReference>
<comment type="caution">
    <text evidence="1">The sequence shown here is derived from an EMBL/GenBank/DDBJ whole genome shotgun (WGS) entry which is preliminary data.</text>
</comment>
<keyword evidence="2" id="KW-1185">Reference proteome</keyword>
<evidence type="ECO:0000313" key="1">
    <source>
        <dbReference type="EMBL" id="MDC0721356.1"/>
    </source>
</evidence>
<dbReference type="Gene3D" id="3.30.70.1440">
    <property type="entry name" value="Multidrug efflux transporter AcrB pore domain"/>
    <property type="match status" value="1"/>
</dbReference>
<evidence type="ECO:0000313" key="2">
    <source>
        <dbReference type="Proteomes" id="UP001221686"/>
    </source>
</evidence>
<dbReference type="PANTHER" id="PTHR32063:SF0">
    <property type="entry name" value="SWARMING MOTILITY PROTEIN SWRC"/>
    <property type="match status" value="1"/>
</dbReference>
<protein>
    <submittedName>
        <fullName evidence="1">Efflux RND transporter permease subunit</fullName>
    </submittedName>
</protein>
<dbReference type="RefSeq" id="WP_272089860.1">
    <property type="nucleotide sequence ID" value="NZ_JAQNDL010000003.1"/>
</dbReference>
<name>A0ABT5E673_9BACT</name>
<dbReference type="Pfam" id="PF00873">
    <property type="entry name" value="ACR_tran"/>
    <property type="match status" value="1"/>
</dbReference>
<reference evidence="1 2" key="1">
    <citation type="submission" date="2022-11" db="EMBL/GenBank/DDBJ databases">
        <title>Minimal conservation of predation-associated metabolite biosynthetic gene clusters underscores biosynthetic potential of Myxococcota including descriptions for ten novel species: Archangium lansinium sp. nov., Myxococcus landrumus sp. nov., Nannocystis bai.</title>
        <authorList>
            <person name="Ahearne A."/>
            <person name="Stevens C."/>
            <person name="Dowd S."/>
        </authorList>
    </citation>
    <scope>NUCLEOTIDE SEQUENCE [LARGE SCALE GENOMIC DNA]</scope>
    <source>
        <strain evidence="1 2">BB15-2</strain>
    </source>
</reference>
<dbReference type="PANTHER" id="PTHR32063">
    <property type="match status" value="1"/>
</dbReference>
<sequence length="549" mass="56096">MARRPCRFDHVLQAILILSACTAPPPAPTSEPAPSAPPVQVRVEVVTPGGGASELDAEVAQPIEAALARLPAVRRLHTRSDTGRVEVVATLTHAGAIEAVRDAVTGVLPSLPPAAEAPALTRLDGVVPALALVTRPEHAGAVQSALERTAGVGRVELCGVGEPRTAVLLDRTRLAGVPLDALVAAVTAALADDDPAALERLASRPIAGALQLRDVAALQDGPRPPACRAYGARGPVALVLAATQPGADPSDVAARARPHAVDLVSPTADLFADPVPAGGAELAVLTAELRPRDDLGSALAGCLAAVPDLPAWALTVAAPDPAGPLARVRLLAGVTTTFPIEHVRRALSKCAGDSRVAVVAPRLAADHAVSLAVQGADPGLRADVAHRLGERIAGLPGLTGLRVRAPGPASQTVELRRDVLAARGVPLTAAVAVVRLALGPVTLHPPFVGRGSRLPVDIDLVDRTGPIDPLVRELYVGAPTGPVPLADLVQMQASAGGPLERIDRQPTASVEVRLRRAADGDAVRRAVKHFELPPGVAVVEGGELAEFGP</sequence>
<dbReference type="SUPFAM" id="SSF82693">
    <property type="entry name" value="Multidrug efflux transporter AcrB pore domain, PN1, PN2, PC1 and PC2 subdomains"/>
    <property type="match status" value="1"/>
</dbReference>
<dbReference type="InterPro" id="IPR027463">
    <property type="entry name" value="AcrB_DN_DC_subdom"/>
</dbReference>
<dbReference type="Gene3D" id="3.30.2090.10">
    <property type="entry name" value="Multidrug efflux transporter AcrB TolC docking domain, DN and DC subdomains"/>
    <property type="match status" value="2"/>
</dbReference>
<dbReference type="InterPro" id="IPR001036">
    <property type="entry name" value="Acrflvin-R"/>
</dbReference>
<organism evidence="1 2">
    <name type="scientific">Nannocystis bainbridge</name>
    <dbReference type="NCBI Taxonomy" id="2995303"/>
    <lineage>
        <taxon>Bacteria</taxon>
        <taxon>Pseudomonadati</taxon>
        <taxon>Myxococcota</taxon>
        <taxon>Polyangia</taxon>
        <taxon>Nannocystales</taxon>
        <taxon>Nannocystaceae</taxon>
        <taxon>Nannocystis</taxon>
    </lineage>
</organism>
<dbReference type="Gene3D" id="3.30.70.1430">
    <property type="entry name" value="Multidrug efflux transporter AcrB pore domain"/>
    <property type="match status" value="2"/>
</dbReference>
<dbReference type="Proteomes" id="UP001221686">
    <property type="component" value="Unassembled WGS sequence"/>
</dbReference>